<sequence>MSWVDELSVEFLLYADGQIILAPSACGLQMSLVHYRPLGRNRISDERGGWPMGRKGVMDGEWGDEGECDTGTLPH</sequence>
<reference evidence="2 3" key="1">
    <citation type="journal article" date="2019" name="Commun. Biol.">
        <title>The bagworm genome reveals a unique fibroin gene that provides high tensile strength.</title>
        <authorList>
            <person name="Kono N."/>
            <person name="Nakamura H."/>
            <person name="Ohtoshi R."/>
            <person name="Tomita M."/>
            <person name="Numata K."/>
            <person name="Arakawa K."/>
        </authorList>
    </citation>
    <scope>NUCLEOTIDE SEQUENCE [LARGE SCALE GENOMIC DNA]</scope>
</reference>
<dbReference type="AlphaFoldDB" id="A0A4C1VQ80"/>
<evidence type="ECO:0000313" key="3">
    <source>
        <dbReference type="Proteomes" id="UP000299102"/>
    </source>
</evidence>
<keyword evidence="3" id="KW-1185">Reference proteome</keyword>
<organism evidence="2 3">
    <name type="scientific">Eumeta variegata</name>
    <name type="common">Bagworm moth</name>
    <name type="synonym">Eumeta japonica</name>
    <dbReference type="NCBI Taxonomy" id="151549"/>
    <lineage>
        <taxon>Eukaryota</taxon>
        <taxon>Metazoa</taxon>
        <taxon>Ecdysozoa</taxon>
        <taxon>Arthropoda</taxon>
        <taxon>Hexapoda</taxon>
        <taxon>Insecta</taxon>
        <taxon>Pterygota</taxon>
        <taxon>Neoptera</taxon>
        <taxon>Endopterygota</taxon>
        <taxon>Lepidoptera</taxon>
        <taxon>Glossata</taxon>
        <taxon>Ditrysia</taxon>
        <taxon>Tineoidea</taxon>
        <taxon>Psychidae</taxon>
        <taxon>Oiketicinae</taxon>
        <taxon>Eumeta</taxon>
    </lineage>
</organism>
<gene>
    <name evidence="2" type="ORF">EVAR_39173_1</name>
</gene>
<protein>
    <submittedName>
        <fullName evidence="2">Uncharacterized protein</fullName>
    </submittedName>
</protein>
<accession>A0A4C1VQ80</accession>
<dbReference type="EMBL" id="BGZK01000374">
    <property type="protein sequence ID" value="GBP39945.1"/>
    <property type="molecule type" value="Genomic_DNA"/>
</dbReference>
<proteinExistence type="predicted"/>
<evidence type="ECO:0000313" key="2">
    <source>
        <dbReference type="EMBL" id="GBP39945.1"/>
    </source>
</evidence>
<comment type="caution">
    <text evidence="2">The sequence shown here is derived from an EMBL/GenBank/DDBJ whole genome shotgun (WGS) entry which is preliminary data.</text>
</comment>
<name>A0A4C1VQ80_EUMVA</name>
<feature type="region of interest" description="Disordered" evidence="1">
    <location>
        <begin position="46"/>
        <end position="75"/>
    </location>
</feature>
<dbReference type="Proteomes" id="UP000299102">
    <property type="component" value="Unassembled WGS sequence"/>
</dbReference>
<evidence type="ECO:0000256" key="1">
    <source>
        <dbReference type="SAM" id="MobiDB-lite"/>
    </source>
</evidence>
<dbReference type="OrthoDB" id="10014409at2759"/>